<dbReference type="OrthoDB" id="9804325at2"/>
<dbReference type="Proteomes" id="UP000267187">
    <property type="component" value="Unassembled WGS sequence"/>
</dbReference>
<dbReference type="GO" id="GO:0006355">
    <property type="term" value="P:regulation of DNA-templated transcription"/>
    <property type="evidence" value="ECO:0007669"/>
    <property type="project" value="UniProtKB-UniRule"/>
</dbReference>
<comment type="function">
    <text evidence="13">Couples transcription and DNA repair by recognizing RNA polymerase (RNAP) stalled at DNA lesions. Mediates ATP-dependent release of RNAP and its truncated transcript from the DNA, and recruitment of nucleotide excision repair machinery to the damaged site.</text>
</comment>
<dbReference type="GO" id="GO:0005524">
    <property type="term" value="F:ATP binding"/>
    <property type="evidence" value="ECO:0007669"/>
    <property type="project" value="UniProtKB-UniRule"/>
</dbReference>
<dbReference type="InterPro" id="IPR003711">
    <property type="entry name" value="CarD-like/TRCF_RID"/>
</dbReference>
<evidence type="ECO:0000313" key="17">
    <source>
        <dbReference type="Proteomes" id="UP000267187"/>
    </source>
</evidence>
<accession>A0A3M0A7N0</accession>
<keyword evidence="4 13" id="KW-0227">DNA damage</keyword>
<dbReference type="InterPro" id="IPR027417">
    <property type="entry name" value="P-loop_NTPase"/>
</dbReference>
<dbReference type="PANTHER" id="PTHR47964">
    <property type="entry name" value="ATP-DEPENDENT DNA HELICASE HOMOLOG RECG, CHLOROPLASTIC"/>
    <property type="match status" value="1"/>
</dbReference>
<dbReference type="InterPro" id="IPR048635">
    <property type="entry name" value="MFD_D3"/>
</dbReference>
<dbReference type="EC" id="3.6.4.-" evidence="13"/>
<dbReference type="PROSITE" id="PS51194">
    <property type="entry name" value="HELICASE_CTER"/>
    <property type="match status" value="1"/>
</dbReference>
<dbReference type="InterPro" id="IPR041471">
    <property type="entry name" value="UvrB_inter"/>
</dbReference>
<dbReference type="InterPro" id="IPR001650">
    <property type="entry name" value="Helicase_C-like"/>
</dbReference>
<dbReference type="GO" id="GO:0003678">
    <property type="term" value="F:DNA helicase activity"/>
    <property type="evidence" value="ECO:0007669"/>
    <property type="project" value="TreeGrafter"/>
</dbReference>
<reference evidence="16 17" key="1">
    <citation type="submission" date="2018-10" db="EMBL/GenBank/DDBJ databases">
        <title>Genomic Encyclopedia of Type Strains, Phase IV (KMG-IV): sequencing the most valuable type-strain genomes for metagenomic binning, comparative biology and taxonomic classification.</title>
        <authorList>
            <person name="Goeker M."/>
        </authorList>
    </citation>
    <scope>NUCLEOTIDE SEQUENCE [LARGE SCALE GENOMIC DNA]</scope>
    <source>
        <strain evidence="16 17">DSM 25080</strain>
    </source>
</reference>
<dbReference type="Pfam" id="PF03461">
    <property type="entry name" value="TRCF"/>
    <property type="match status" value="1"/>
</dbReference>
<evidence type="ECO:0000256" key="8">
    <source>
        <dbReference type="ARBA" id="ARBA00023125"/>
    </source>
</evidence>
<organism evidence="16 17">
    <name type="scientific">Umboniibacter marinipuniceus</name>
    <dbReference type="NCBI Taxonomy" id="569599"/>
    <lineage>
        <taxon>Bacteria</taxon>
        <taxon>Pseudomonadati</taxon>
        <taxon>Pseudomonadota</taxon>
        <taxon>Gammaproteobacteria</taxon>
        <taxon>Cellvibrionales</taxon>
        <taxon>Cellvibrionaceae</taxon>
        <taxon>Umboniibacter</taxon>
    </lineage>
</organism>
<dbReference type="SUPFAM" id="SSF141259">
    <property type="entry name" value="CarD-like"/>
    <property type="match status" value="1"/>
</dbReference>
<keyword evidence="2 13" id="KW-0963">Cytoplasm</keyword>
<dbReference type="InterPro" id="IPR004576">
    <property type="entry name" value="Mfd"/>
</dbReference>
<evidence type="ECO:0000256" key="6">
    <source>
        <dbReference type="ARBA" id="ARBA00022806"/>
    </source>
</evidence>
<dbReference type="Pfam" id="PF21132">
    <property type="entry name" value="MFD_D3"/>
    <property type="match status" value="1"/>
</dbReference>
<dbReference type="SMART" id="SM00982">
    <property type="entry name" value="TRCF"/>
    <property type="match status" value="1"/>
</dbReference>
<gene>
    <name evidence="13" type="primary">mfd</name>
    <name evidence="16" type="ORF">DFR27_0949</name>
</gene>
<dbReference type="PANTHER" id="PTHR47964:SF1">
    <property type="entry name" value="ATP-DEPENDENT DNA HELICASE HOMOLOG RECG, CHLOROPLASTIC"/>
    <property type="match status" value="1"/>
</dbReference>
<dbReference type="CDD" id="cd17991">
    <property type="entry name" value="DEXHc_TRCF"/>
    <property type="match status" value="1"/>
</dbReference>
<dbReference type="InterPro" id="IPR005118">
    <property type="entry name" value="TRCF_C"/>
</dbReference>
<dbReference type="GO" id="GO:0000716">
    <property type="term" value="P:transcription-coupled nucleotide-excision repair, DNA damage recognition"/>
    <property type="evidence" value="ECO:0007669"/>
    <property type="project" value="UniProtKB-UniRule"/>
</dbReference>
<keyword evidence="5 13" id="KW-0378">Hydrolase</keyword>
<dbReference type="NCBIfam" id="TIGR00580">
    <property type="entry name" value="mfd"/>
    <property type="match status" value="1"/>
</dbReference>
<dbReference type="InterPro" id="IPR011545">
    <property type="entry name" value="DEAD/DEAH_box_helicase_dom"/>
</dbReference>
<evidence type="ECO:0000256" key="3">
    <source>
        <dbReference type="ARBA" id="ARBA00022741"/>
    </source>
</evidence>
<comment type="similarity">
    <text evidence="11 13">In the C-terminal section; belongs to the helicase family. RecG subfamily.</text>
</comment>
<keyword evidence="8 13" id="KW-0238">DNA-binding</keyword>
<dbReference type="Gene3D" id="3.40.50.11180">
    <property type="match status" value="1"/>
</dbReference>
<sequence>MPPSLPFANSPARISKWPDLHGVGIALSLHEWQCTQQKLLVVICANASMALQLSDELSYLARDQYSVINFPEWETLPYDQFSPHQDIISDRLKAMNELPRLQRGVLIIPAATLSNRLPPCDYVELRALKLEKGQLLDVAQLRTKLGRSGYQNVEIVRDHGQYAVRGSLIDIFPMGTSEPVRIDLFDDEIETLKFFDVDSQRTTRAVEFIELLPAQEVPTDRNHRLAFEEAWHEQFDVDFNAVPMYQDIINGLTTPGIEYFLSLFFDETTSILDYCPTDSHLCLVGDISSALDRHWRDISSRYEQFRGDTQRPILAPHLAFHPVDQSMARIKAFARYQLAIDERNPIRDLGVSIDGRREQPLEILKQHLSKQRKPVVISVDSLGRRELLDEQLRKAAIAVELVEHWDDIADQSTASCYLLASPFYEGTITPAGVQVFTDAELYGLQVRQTRRRNEAVSDDSLIIRDLSQLEVGDPVVHIEHGIGRYRGLENLTIDGEVIELVALEYAGDATLYFSVASLHVLSRYSGSDPDSAPLHRLGSETWNNAKQKAAEKARDAAAELLDIYARREAKKGFAFPDPGPALGQFAASFPFEETPDQEKTINAVVADMMAPRAMDRLVCGDVGFGKTEVAMRAAFVAVHAGKQVSILVPTTLLAQQHYDNFIDRFKDWPVRIEVISRFKSDKAIKEISESLAEGKIDILIGTHKLLQSSLKFDDLGLLIIDEEHRFGVRQKERIKSLRAEVDILTMTATPIPRTLNLAMNGMRDLSIIATPPAKRLKINTFVRENDDNLIKEAILREILRGGQVYFLHNEVTTIERTAEEIKALVPEARIGIGHGQMRERELERVMSDFYHRRTNVFVCTTIIETGIDIPNANTIIIHRADKFGIAQLHQLRGRVGRSHHQAYAYLLTPPYKGLKKDAKKRLDAIANTGELGAGFTLATHDLEIRGAGELLGDQQSGQIHSVGFSLYIDMLEQAVADIKAGRSPSGFEGLQTTGEVDLQIPALIPDDYVGDVNERLVLYKRISNTKTPAELRALQIELIDRFGLLPQPTKRLFDVNEVRQRCQTIGIKKLVCSATGGKIVFADATTIQPLQIVQLVQQQSRIFSLQGANELRFGLPLEDREQRLVWVNDLIDHLSKTTQAS</sequence>
<dbReference type="EMBL" id="REFJ01000002">
    <property type="protein sequence ID" value="RMA81151.1"/>
    <property type="molecule type" value="Genomic_DNA"/>
</dbReference>
<dbReference type="Gene3D" id="2.40.10.170">
    <property type="match status" value="1"/>
</dbReference>
<comment type="caution">
    <text evidence="16">The sequence shown here is derived from an EMBL/GenBank/DDBJ whole genome shotgun (WGS) entry which is preliminary data.</text>
</comment>
<feature type="domain" description="Helicase ATP-binding" evidence="14">
    <location>
        <begin position="607"/>
        <end position="768"/>
    </location>
</feature>
<dbReference type="SMART" id="SM00487">
    <property type="entry name" value="DEXDc"/>
    <property type="match status" value="1"/>
</dbReference>
<name>A0A3M0A7N0_9GAMM</name>
<keyword evidence="7 13" id="KW-0067">ATP-binding</keyword>
<feature type="domain" description="Helicase C-terminal" evidence="15">
    <location>
        <begin position="789"/>
        <end position="943"/>
    </location>
</feature>
<dbReference type="FunFam" id="3.40.50.300:FF:000300">
    <property type="entry name" value="Transcription-repair-coupling factor"/>
    <property type="match status" value="1"/>
</dbReference>
<evidence type="ECO:0000256" key="2">
    <source>
        <dbReference type="ARBA" id="ARBA00022490"/>
    </source>
</evidence>
<evidence type="ECO:0000313" key="16">
    <source>
        <dbReference type="EMBL" id="RMA81151.1"/>
    </source>
</evidence>
<dbReference type="FunFam" id="3.40.50.300:FF:000546">
    <property type="entry name" value="Transcription-repair-coupling factor"/>
    <property type="match status" value="1"/>
</dbReference>
<dbReference type="PROSITE" id="PS51192">
    <property type="entry name" value="HELICASE_ATP_BIND_1"/>
    <property type="match status" value="1"/>
</dbReference>
<protein>
    <recommendedName>
        <fullName evidence="12 13">Transcription-repair-coupling factor</fullName>
        <shortName evidence="13">TRCF</shortName>
        <ecNumber evidence="13">3.6.4.-</ecNumber>
    </recommendedName>
</protein>
<dbReference type="Pfam" id="PF02559">
    <property type="entry name" value="CarD_TRCF_RID"/>
    <property type="match status" value="1"/>
</dbReference>
<keyword evidence="17" id="KW-1185">Reference proteome</keyword>
<dbReference type="SUPFAM" id="SSF52540">
    <property type="entry name" value="P-loop containing nucleoside triphosphate hydrolases"/>
    <property type="match status" value="4"/>
</dbReference>
<dbReference type="SUPFAM" id="SSF143517">
    <property type="entry name" value="TRCF domain-like"/>
    <property type="match status" value="1"/>
</dbReference>
<keyword evidence="9 13" id="KW-0234">DNA repair</keyword>
<dbReference type="SMART" id="SM00490">
    <property type="entry name" value="HELICc"/>
    <property type="match status" value="1"/>
</dbReference>
<dbReference type="RefSeq" id="WP_121876308.1">
    <property type="nucleotide sequence ID" value="NZ_REFJ01000002.1"/>
</dbReference>
<keyword evidence="3 13" id="KW-0547">Nucleotide-binding</keyword>
<dbReference type="GO" id="GO:0016787">
    <property type="term" value="F:hydrolase activity"/>
    <property type="evidence" value="ECO:0007669"/>
    <property type="project" value="UniProtKB-KW"/>
</dbReference>
<comment type="similarity">
    <text evidence="10 13">In the N-terminal section; belongs to the UvrB family.</text>
</comment>
<proteinExistence type="inferred from homology"/>
<dbReference type="Gene3D" id="3.40.50.11140">
    <property type="match status" value="1"/>
</dbReference>
<dbReference type="Gene3D" id="3.40.50.300">
    <property type="entry name" value="P-loop containing nucleotide triphosphate hydrolases"/>
    <property type="match status" value="2"/>
</dbReference>
<evidence type="ECO:0000256" key="4">
    <source>
        <dbReference type="ARBA" id="ARBA00022763"/>
    </source>
</evidence>
<evidence type="ECO:0000256" key="7">
    <source>
        <dbReference type="ARBA" id="ARBA00022840"/>
    </source>
</evidence>
<dbReference type="SMART" id="SM01058">
    <property type="entry name" value="CarD_TRCF"/>
    <property type="match status" value="1"/>
</dbReference>
<evidence type="ECO:0000256" key="9">
    <source>
        <dbReference type="ARBA" id="ARBA00023204"/>
    </source>
</evidence>
<dbReference type="InterPro" id="IPR014001">
    <property type="entry name" value="Helicase_ATP-bd"/>
</dbReference>
<dbReference type="Gene3D" id="3.90.1150.50">
    <property type="entry name" value="Transcription-repair-coupling factor, D7 domain"/>
    <property type="match status" value="1"/>
</dbReference>
<dbReference type="GO" id="GO:0005737">
    <property type="term" value="C:cytoplasm"/>
    <property type="evidence" value="ECO:0007669"/>
    <property type="project" value="UniProtKB-SubCell"/>
</dbReference>
<dbReference type="Pfam" id="PF00270">
    <property type="entry name" value="DEAD"/>
    <property type="match status" value="1"/>
</dbReference>
<evidence type="ECO:0000256" key="11">
    <source>
        <dbReference type="ARBA" id="ARBA00061399"/>
    </source>
</evidence>
<evidence type="ECO:0000259" key="14">
    <source>
        <dbReference type="PROSITE" id="PS51192"/>
    </source>
</evidence>
<dbReference type="InterPro" id="IPR047112">
    <property type="entry name" value="RecG/Mfd"/>
</dbReference>
<evidence type="ECO:0000256" key="13">
    <source>
        <dbReference type="HAMAP-Rule" id="MF_00969"/>
    </source>
</evidence>
<evidence type="ECO:0000259" key="15">
    <source>
        <dbReference type="PROSITE" id="PS51194"/>
    </source>
</evidence>
<evidence type="ECO:0000256" key="12">
    <source>
        <dbReference type="ARBA" id="ARBA00070128"/>
    </source>
</evidence>
<comment type="subcellular location">
    <subcellularLocation>
        <location evidence="1 13">Cytoplasm</location>
    </subcellularLocation>
</comment>
<dbReference type="AlphaFoldDB" id="A0A3M0A7N0"/>
<dbReference type="GO" id="GO:0003684">
    <property type="term" value="F:damaged DNA binding"/>
    <property type="evidence" value="ECO:0007669"/>
    <property type="project" value="InterPro"/>
</dbReference>
<dbReference type="HAMAP" id="MF_00969">
    <property type="entry name" value="TRCF"/>
    <property type="match status" value="1"/>
</dbReference>
<dbReference type="InterPro" id="IPR036101">
    <property type="entry name" value="CarD-like/TRCF_RID_sf"/>
</dbReference>
<dbReference type="Pfam" id="PF17757">
    <property type="entry name" value="UvrB_inter"/>
    <property type="match status" value="1"/>
</dbReference>
<dbReference type="Gene3D" id="3.30.2060.10">
    <property type="entry name" value="Penicillin-binding protein 1b domain"/>
    <property type="match status" value="1"/>
</dbReference>
<evidence type="ECO:0000256" key="1">
    <source>
        <dbReference type="ARBA" id="ARBA00004496"/>
    </source>
</evidence>
<dbReference type="InterPro" id="IPR037235">
    <property type="entry name" value="TRCF-like_C_D7"/>
</dbReference>
<evidence type="ECO:0000256" key="10">
    <source>
        <dbReference type="ARBA" id="ARBA00061104"/>
    </source>
</evidence>
<dbReference type="NCBIfam" id="NF007966">
    <property type="entry name" value="PRK10689.1"/>
    <property type="match status" value="1"/>
</dbReference>
<keyword evidence="6" id="KW-0347">Helicase</keyword>
<evidence type="ECO:0000256" key="5">
    <source>
        <dbReference type="ARBA" id="ARBA00022801"/>
    </source>
</evidence>
<dbReference type="Pfam" id="PF00271">
    <property type="entry name" value="Helicase_C"/>
    <property type="match status" value="1"/>
</dbReference>